<dbReference type="RefSeq" id="WP_386676633.1">
    <property type="nucleotide sequence ID" value="NZ_JBHLTG010000014.1"/>
</dbReference>
<sequence length="106" mass="11641">MRTRRSRAQPGGSTLEAVRTCLGCRQRDSRSSLLRFVARDGEVVADAAAAAPGRGAWVHPTPECVESALKRRAFGRALRADGPLRTDQVLTTINQLTEQAERHMDK</sequence>
<evidence type="ECO:0000259" key="1">
    <source>
        <dbReference type="Pfam" id="PF04296"/>
    </source>
</evidence>
<dbReference type="InterPro" id="IPR007393">
    <property type="entry name" value="YlxR_dom"/>
</dbReference>
<dbReference type="PANTHER" id="PTHR34215">
    <property type="entry name" value="BLL0784 PROTEIN"/>
    <property type="match status" value="1"/>
</dbReference>
<dbReference type="InterPro" id="IPR035931">
    <property type="entry name" value="YlxR-like_sf"/>
</dbReference>
<dbReference type="SUPFAM" id="SSF64376">
    <property type="entry name" value="YlxR-like"/>
    <property type="match status" value="1"/>
</dbReference>
<keyword evidence="3" id="KW-1185">Reference proteome</keyword>
<accession>A0ABV6RZX9</accession>
<protein>
    <submittedName>
        <fullName evidence="2">YlxR family protein</fullName>
    </submittedName>
</protein>
<reference evidence="2 3" key="1">
    <citation type="submission" date="2024-09" db="EMBL/GenBank/DDBJ databases">
        <authorList>
            <person name="Sun Q."/>
            <person name="Mori K."/>
        </authorList>
    </citation>
    <scope>NUCLEOTIDE SEQUENCE [LARGE SCALE GENOMIC DNA]</scope>
    <source>
        <strain evidence="2 3">KCTC 23076</strain>
    </source>
</reference>
<proteinExistence type="predicted"/>
<comment type="caution">
    <text evidence="2">The sequence shown here is derived from an EMBL/GenBank/DDBJ whole genome shotgun (WGS) entry which is preliminary data.</text>
</comment>
<feature type="domain" description="YlxR" evidence="1">
    <location>
        <begin position="19"/>
        <end position="88"/>
    </location>
</feature>
<evidence type="ECO:0000313" key="3">
    <source>
        <dbReference type="Proteomes" id="UP001589896"/>
    </source>
</evidence>
<dbReference type="InterPro" id="IPR037465">
    <property type="entry name" value="YlxR"/>
</dbReference>
<organism evidence="2 3">
    <name type="scientific">Lysobacter korlensis</name>
    <dbReference type="NCBI Taxonomy" id="553636"/>
    <lineage>
        <taxon>Bacteria</taxon>
        <taxon>Pseudomonadati</taxon>
        <taxon>Pseudomonadota</taxon>
        <taxon>Gammaproteobacteria</taxon>
        <taxon>Lysobacterales</taxon>
        <taxon>Lysobacteraceae</taxon>
        <taxon>Lysobacter</taxon>
    </lineage>
</organism>
<dbReference type="Gene3D" id="3.30.1230.10">
    <property type="entry name" value="YlxR-like"/>
    <property type="match status" value="1"/>
</dbReference>
<dbReference type="PANTHER" id="PTHR34215:SF1">
    <property type="entry name" value="YLXR DOMAIN-CONTAINING PROTEIN"/>
    <property type="match status" value="1"/>
</dbReference>
<gene>
    <name evidence="2" type="ORF">ACFFGH_32275</name>
</gene>
<dbReference type="Proteomes" id="UP001589896">
    <property type="component" value="Unassembled WGS sequence"/>
</dbReference>
<dbReference type="EMBL" id="JBHLTG010000014">
    <property type="protein sequence ID" value="MFC0682532.1"/>
    <property type="molecule type" value="Genomic_DNA"/>
</dbReference>
<evidence type="ECO:0000313" key="2">
    <source>
        <dbReference type="EMBL" id="MFC0682532.1"/>
    </source>
</evidence>
<dbReference type="Pfam" id="PF04296">
    <property type="entry name" value="YlxR"/>
    <property type="match status" value="1"/>
</dbReference>
<name>A0ABV6RZX9_9GAMM</name>